<keyword evidence="4 7" id="KW-0547">Nucleotide-binding</keyword>
<dbReference type="Pfam" id="PF14847">
    <property type="entry name" value="Ras_bdg_2"/>
    <property type="match status" value="1"/>
</dbReference>
<dbReference type="SMART" id="SM00220">
    <property type="entry name" value="S_TKc"/>
    <property type="match status" value="1"/>
</dbReference>
<dbReference type="GO" id="GO:0071474">
    <property type="term" value="P:cellular hyperosmotic response"/>
    <property type="evidence" value="ECO:0007669"/>
    <property type="project" value="EnsemblFungi"/>
</dbReference>
<dbReference type="GO" id="GO:0001403">
    <property type="term" value="P:invasive growth in response to glucose limitation"/>
    <property type="evidence" value="ECO:0007669"/>
    <property type="project" value="EnsemblFungi"/>
</dbReference>
<evidence type="ECO:0000256" key="4">
    <source>
        <dbReference type="ARBA" id="ARBA00022741"/>
    </source>
</evidence>
<evidence type="ECO:0000256" key="6">
    <source>
        <dbReference type="ARBA" id="ARBA00022840"/>
    </source>
</evidence>
<dbReference type="GO" id="GO:0007124">
    <property type="term" value="P:pseudohyphal growth"/>
    <property type="evidence" value="ECO:0007669"/>
    <property type="project" value="EnsemblFungi"/>
</dbReference>
<evidence type="ECO:0000256" key="2">
    <source>
        <dbReference type="ARBA" id="ARBA00022527"/>
    </source>
</evidence>
<feature type="domain" description="Protein kinase" evidence="9">
    <location>
        <begin position="362"/>
        <end position="683"/>
    </location>
</feature>
<gene>
    <name evidence="10" type="ORF">HGUI_00110</name>
</gene>
<evidence type="ECO:0000256" key="5">
    <source>
        <dbReference type="ARBA" id="ARBA00022777"/>
    </source>
</evidence>
<dbReference type="InterPro" id="IPR000719">
    <property type="entry name" value="Prot_kinase_dom"/>
</dbReference>
<dbReference type="OrthoDB" id="266718at2759"/>
<dbReference type="GO" id="GO:0038066">
    <property type="term" value="P:p38MAPK cascade"/>
    <property type="evidence" value="ECO:0007669"/>
    <property type="project" value="EnsemblFungi"/>
</dbReference>
<dbReference type="SMART" id="SM01304">
    <property type="entry name" value="Ras_bdg_2"/>
    <property type="match status" value="1"/>
</dbReference>
<dbReference type="InterPro" id="IPR011009">
    <property type="entry name" value="Kinase-like_dom_sf"/>
</dbReference>
<keyword evidence="11" id="KW-1185">Reference proteome</keyword>
<dbReference type="GO" id="GO:0042802">
    <property type="term" value="F:identical protein binding"/>
    <property type="evidence" value="ECO:0007669"/>
    <property type="project" value="EnsemblFungi"/>
</dbReference>
<dbReference type="EMBL" id="FQNF01000002">
    <property type="protein sequence ID" value="SGZ37910.1"/>
    <property type="molecule type" value="Genomic_DNA"/>
</dbReference>
<sequence length="688" mass="78768">MLDEIEHLGSLVNSLNITVDDECMDDLNQISKDKFPFIDKEVLKLLGINKIGDRIKTLNALKNISSAKAPDHNIIDELENSISNTNNKNYQLTDNSTINFILNDGSVNTVNIQNCFTADSIKIQLLKNIDQDKYGYPLDSSQFDVFYLESNTNDLEFKLVLLYDVELVTISHSSDKYMRKRLIFVPKWETPSKSAIWRCKKIMSAISNLENASITNKELIKMMKRYMHSVEERNRDMIRSPLNDLNQRPAQNFISNNLKSYFPKTSQQKLKSTMITSLKQSYQKSLYNPREYNGQHKNLQNIGSIFLNESEKMEKEILKDPDFDKYSTLSRQSLCASLTGIDDDELEEYTEENLDADIRGNWIKGSKLGAGSYGNVFLGLNSKNGTLMAVKQVPYIQDIPEQEPVQNNEGNDEENVTDEEKQKKNNDKKRIGVKMVEALEKEIELLQKLKHENIVEYLGSSNEGGFLNIFLEYVPGGSISQMLSSYGPLEESLVRSFVKQILVGISYLHRKNVIHRDIKGANILIDTQGVVKITDFGISTKLSTKVRNQWMKKNQDEAEDNERKASLQGSVYWMAPEVVKQITITSKADIWSIGCVIIEMCTAKHPFPEYSQMQALFKIGTNVVPKLPTQVEFENERKVHASRYKHNKITDLSNKGRVFLSKCLVLDFQRRPNSIELLNNSWLLEEII</sequence>
<dbReference type="PROSITE" id="PS00108">
    <property type="entry name" value="PROTEIN_KINASE_ST"/>
    <property type="match status" value="1"/>
</dbReference>
<dbReference type="GO" id="GO:0005524">
    <property type="term" value="F:ATP binding"/>
    <property type="evidence" value="ECO:0007669"/>
    <property type="project" value="UniProtKB-UniRule"/>
</dbReference>
<dbReference type="Gene3D" id="3.10.20.90">
    <property type="entry name" value="Phosphatidylinositol 3-kinase Catalytic Subunit, Chain A, domain 1"/>
    <property type="match status" value="1"/>
</dbReference>
<dbReference type="InterPro" id="IPR017441">
    <property type="entry name" value="Protein_kinase_ATP_BS"/>
</dbReference>
<comment type="similarity">
    <text evidence="1">Belongs to the protein kinase superfamily. STE Ser/Thr protein kinase family. MAP kinase kinase kinase subfamily.</text>
</comment>
<dbReference type="Pfam" id="PF00069">
    <property type="entry name" value="Pkinase"/>
    <property type="match status" value="1"/>
</dbReference>
<feature type="region of interest" description="Disordered" evidence="8">
    <location>
        <begin position="400"/>
        <end position="427"/>
    </location>
</feature>
<dbReference type="GO" id="GO:0005737">
    <property type="term" value="C:cytoplasm"/>
    <property type="evidence" value="ECO:0007669"/>
    <property type="project" value="EnsemblFungi"/>
</dbReference>
<organism evidence="10 11">
    <name type="scientific">Hanseniaspora guilliermondii</name>
    <dbReference type="NCBI Taxonomy" id="56406"/>
    <lineage>
        <taxon>Eukaryota</taxon>
        <taxon>Fungi</taxon>
        <taxon>Dikarya</taxon>
        <taxon>Ascomycota</taxon>
        <taxon>Saccharomycotina</taxon>
        <taxon>Saccharomycetes</taxon>
        <taxon>Saccharomycodales</taxon>
        <taxon>Saccharomycodaceae</taxon>
        <taxon>Hanseniaspora</taxon>
    </lineage>
</organism>
<evidence type="ECO:0000256" key="8">
    <source>
        <dbReference type="SAM" id="MobiDB-lite"/>
    </source>
</evidence>
<dbReference type="InterPro" id="IPR029458">
    <property type="entry name" value="Ras-bd_By2"/>
</dbReference>
<dbReference type="VEuPathDB" id="FungiDB:HGUI_00110"/>
<evidence type="ECO:0000256" key="3">
    <source>
        <dbReference type="ARBA" id="ARBA00022679"/>
    </source>
</evidence>
<keyword evidence="3" id="KW-0808">Transferase</keyword>
<dbReference type="AlphaFoldDB" id="A0A1L0FE69"/>
<protein>
    <submittedName>
        <fullName evidence="10">Related to Serine/threonine-protein kinase STE11</fullName>
    </submittedName>
</protein>
<dbReference type="GO" id="GO:0007232">
    <property type="term" value="P:osmosensory signaling pathway via Sho1 osmosensor"/>
    <property type="evidence" value="ECO:0007669"/>
    <property type="project" value="EnsemblFungi"/>
</dbReference>
<dbReference type="Proteomes" id="UP000183365">
    <property type="component" value="Unassembled WGS sequence"/>
</dbReference>
<reference evidence="11" key="1">
    <citation type="submission" date="2016-11" db="EMBL/GenBank/DDBJ databases">
        <authorList>
            <person name="Guldener U."/>
        </authorList>
    </citation>
    <scope>NUCLEOTIDE SEQUENCE [LARGE SCALE GENOMIC DNA]</scope>
</reference>
<dbReference type="GO" id="GO:0004709">
    <property type="term" value="F:MAP kinase kinase kinase activity"/>
    <property type="evidence" value="ECO:0007669"/>
    <property type="project" value="EnsemblFungi"/>
</dbReference>
<evidence type="ECO:0000256" key="7">
    <source>
        <dbReference type="PROSITE-ProRule" id="PRU10141"/>
    </source>
</evidence>
<dbReference type="PROSITE" id="PS00107">
    <property type="entry name" value="PROTEIN_KINASE_ATP"/>
    <property type="match status" value="1"/>
</dbReference>
<dbReference type="GO" id="GO:0071507">
    <property type="term" value="P:pheromone response MAPK cascade"/>
    <property type="evidence" value="ECO:0007669"/>
    <property type="project" value="EnsemblFungi"/>
</dbReference>
<dbReference type="PROSITE" id="PS50011">
    <property type="entry name" value="PROTEIN_KINASE_DOM"/>
    <property type="match status" value="1"/>
</dbReference>
<keyword evidence="6 7" id="KW-0067">ATP-binding</keyword>
<feature type="binding site" evidence="7">
    <location>
        <position position="391"/>
    </location>
    <ligand>
        <name>ATP</name>
        <dbReference type="ChEBI" id="CHEBI:30616"/>
    </ligand>
</feature>
<dbReference type="GO" id="GO:0001402">
    <property type="term" value="P:signal transduction involved in filamentous growth"/>
    <property type="evidence" value="ECO:0007669"/>
    <property type="project" value="EnsemblFungi"/>
</dbReference>
<dbReference type="Gene3D" id="1.10.510.10">
    <property type="entry name" value="Transferase(Phosphotransferase) domain 1"/>
    <property type="match status" value="1"/>
</dbReference>
<dbReference type="PANTHER" id="PTHR11584:SF369">
    <property type="entry name" value="MITOGEN-ACTIVATED PROTEIN KINASE KINASE KINASE 19-RELATED"/>
    <property type="match status" value="1"/>
</dbReference>
<dbReference type="GO" id="GO:0032093">
    <property type="term" value="F:SAM domain binding"/>
    <property type="evidence" value="ECO:0007669"/>
    <property type="project" value="EnsemblFungi"/>
</dbReference>
<name>A0A1L0FE69_9ASCO</name>
<proteinExistence type="inferred from homology"/>
<dbReference type="Gene3D" id="3.30.200.20">
    <property type="entry name" value="Phosphorylase Kinase, domain 1"/>
    <property type="match status" value="1"/>
</dbReference>
<keyword evidence="5 10" id="KW-0418">Kinase</keyword>
<dbReference type="SUPFAM" id="SSF56112">
    <property type="entry name" value="Protein kinase-like (PK-like)"/>
    <property type="match status" value="1"/>
</dbReference>
<evidence type="ECO:0000259" key="9">
    <source>
        <dbReference type="PROSITE" id="PS50011"/>
    </source>
</evidence>
<feature type="compositionally biased region" description="Basic and acidic residues" evidence="8">
    <location>
        <begin position="418"/>
        <end position="427"/>
    </location>
</feature>
<evidence type="ECO:0000256" key="1">
    <source>
        <dbReference type="ARBA" id="ARBA00006529"/>
    </source>
</evidence>
<dbReference type="InterPro" id="IPR008271">
    <property type="entry name" value="Ser/Thr_kinase_AS"/>
</dbReference>
<keyword evidence="2" id="KW-0723">Serine/threonine-protein kinase</keyword>
<evidence type="ECO:0000313" key="11">
    <source>
        <dbReference type="Proteomes" id="UP000183365"/>
    </source>
</evidence>
<accession>A0A1L0FE69</accession>
<dbReference type="GO" id="GO:0000196">
    <property type="term" value="P:cell integrity MAPK cascade"/>
    <property type="evidence" value="ECO:0007669"/>
    <property type="project" value="EnsemblFungi"/>
</dbReference>
<dbReference type="PANTHER" id="PTHR11584">
    <property type="entry name" value="SERINE/THREONINE PROTEIN KINASE"/>
    <property type="match status" value="1"/>
</dbReference>
<evidence type="ECO:0000313" key="10">
    <source>
        <dbReference type="EMBL" id="SGZ37910.1"/>
    </source>
</evidence>